<feature type="transmembrane region" description="Helical" evidence="2">
    <location>
        <begin position="414"/>
        <end position="442"/>
    </location>
</feature>
<comment type="caution">
    <text evidence="3">The sequence shown here is derived from an EMBL/GenBank/DDBJ whole genome shotgun (WGS) entry which is preliminary data.</text>
</comment>
<dbReference type="AlphaFoldDB" id="A0A9P1H399"/>
<accession>A0A9P1H399</accession>
<feature type="transmembrane region" description="Helical" evidence="2">
    <location>
        <begin position="677"/>
        <end position="700"/>
    </location>
</feature>
<protein>
    <submittedName>
        <fullName evidence="3">Uncharacterized protein</fullName>
    </submittedName>
</protein>
<evidence type="ECO:0000313" key="3">
    <source>
        <dbReference type="EMBL" id="CAI4215149.1"/>
    </source>
</evidence>
<feature type="compositionally biased region" description="Pro residues" evidence="1">
    <location>
        <begin position="64"/>
        <end position="77"/>
    </location>
</feature>
<proteinExistence type="predicted"/>
<name>A0A9P1H399_9PEZI</name>
<evidence type="ECO:0000256" key="1">
    <source>
        <dbReference type="SAM" id="MobiDB-lite"/>
    </source>
</evidence>
<evidence type="ECO:0000313" key="4">
    <source>
        <dbReference type="Proteomes" id="UP000838763"/>
    </source>
</evidence>
<dbReference type="OrthoDB" id="3248909at2759"/>
<keyword evidence="2" id="KW-0472">Membrane</keyword>
<feature type="transmembrane region" description="Helical" evidence="2">
    <location>
        <begin position="462"/>
        <end position="484"/>
    </location>
</feature>
<dbReference type="InterPro" id="IPR021840">
    <property type="entry name" value="DUF3433"/>
</dbReference>
<dbReference type="Proteomes" id="UP000838763">
    <property type="component" value="Unassembled WGS sequence"/>
</dbReference>
<reference evidence="3" key="1">
    <citation type="submission" date="2022-11" db="EMBL/GenBank/DDBJ databases">
        <authorList>
            <person name="Scott C."/>
            <person name="Bruce N."/>
        </authorList>
    </citation>
    <scope>NUCLEOTIDE SEQUENCE</scope>
</reference>
<evidence type="ECO:0000256" key="2">
    <source>
        <dbReference type="SAM" id="Phobius"/>
    </source>
</evidence>
<gene>
    <name evidence="3" type="ORF">PPNO1_LOCUS4870</name>
</gene>
<dbReference type="EMBL" id="CALLCH030000012">
    <property type="protein sequence ID" value="CAI4215149.1"/>
    <property type="molecule type" value="Genomic_DNA"/>
</dbReference>
<keyword evidence="2" id="KW-0812">Transmembrane</keyword>
<feature type="transmembrane region" description="Helical" evidence="2">
    <location>
        <begin position="303"/>
        <end position="324"/>
    </location>
</feature>
<organism evidence="3 4">
    <name type="scientific">Parascedosporium putredinis</name>
    <dbReference type="NCBI Taxonomy" id="1442378"/>
    <lineage>
        <taxon>Eukaryota</taxon>
        <taxon>Fungi</taxon>
        <taxon>Dikarya</taxon>
        <taxon>Ascomycota</taxon>
        <taxon>Pezizomycotina</taxon>
        <taxon>Sordariomycetes</taxon>
        <taxon>Hypocreomycetidae</taxon>
        <taxon>Microascales</taxon>
        <taxon>Microascaceae</taxon>
        <taxon>Parascedosporium</taxon>
    </lineage>
</organism>
<dbReference type="Pfam" id="PF11915">
    <property type="entry name" value="DUF3433"/>
    <property type="match status" value="1"/>
</dbReference>
<feature type="transmembrane region" description="Helical" evidence="2">
    <location>
        <begin position="344"/>
        <end position="363"/>
    </location>
</feature>
<feature type="region of interest" description="Disordered" evidence="1">
    <location>
        <begin position="53"/>
        <end position="89"/>
    </location>
</feature>
<feature type="region of interest" description="Disordered" evidence="1">
    <location>
        <begin position="259"/>
        <end position="285"/>
    </location>
</feature>
<keyword evidence="2" id="KW-1133">Transmembrane helix</keyword>
<feature type="transmembrane region" description="Helical" evidence="2">
    <location>
        <begin position="496"/>
        <end position="513"/>
    </location>
</feature>
<feature type="transmembrane region" description="Helical" evidence="2">
    <location>
        <begin position="581"/>
        <end position="603"/>
    </location>
</feature>
<feature type="region of interest" description="Disordered" evidence="1">
    <location>
        <begin position="205"/>
        <end position="236"/>
    </location>
</feature>
<keyword evidence="4" id="KW-1185">Reference proteome</keyword>
<sequence length="853" mass="93354">MSWQNPPGSQPGPNANNSQSSGQPPNRDSFSSRITSFADIADISIDHLSYNDTSATGALDTTPCRPPLRNPPPPRVPPSQHLPFLYSNSTQPQYGYNVTNTPTNTNLRPSESNVSLQSAWDGQGRVVQGRESMVSLQSYYDPHPSPQLQWSPSANAYISTAPVNAPTSYGGRGNARNGYSLAFTGEHEAIAEEEYDLSLLRSAAPMGNDSSREPLMRPVNGPPAANSKCCVEGLGPGRGEPKGKIIEVVIEEPTGVDISAMVGPEGLDDNSDDSNRPPPPPPKKAVTEVFYPQPNWKPFSMRWPYLSALVFLSLGLAATQEIIYQLSKKEPLIKFTSPDEINPGVYFALKFLPTIISVTYGVLWQVTDYDVKRLEAFYQLSREKGALAGESINVDYMTSKTFLRPFRALKLKHYAVAVSSLGSVLAVSLVPTFGAASILLTPNRLDRIAHPDLEKAVIINAIWSRLLTVTLAICAVCASLLFYLLQTRRSGIGADVKGIAGLASMAVVCHILMDFKDMDTAKHEDIHKKLKLRRYILRNSALAPYDETPTSSSASMVARPEEDRFQHTHLSENPHPLMLRAAGYVPFVVGVIVFMGFVPAMIFTKATVVTDRAPWVITALAVGIKLGWGTLDTDILTVLLTSLATVDGRDFLAVVARPGSTDTDDGINSGQETVLSFWFSLVAAALILVYMGVISTLVFARRRHPFLPRQPNTIASVLAYIHQSKMLYDFVNTSTLSHADMDEKLEGLGKKYGLGWFQGRDGQTHCGVDQEELTGNICEITGALRYMSRYPQDVFDVQEGTDAIEPTHLTDLFVHVAQSLFTGSARWEIKWIRCMSVQSTVNPGSARVGWAVT</sequence>
<dbReference type="PANTHER" id="PTHR37544">
    <property type="entry name" value="SPRAY-RELATED"/>
    <property type="match status" value="1"/>
</dbReference>
<dbReference type="PANTHER" id="PTHR37544:SF3">
    <property type="entry name" value="SPRAY"/>
    <property type="match status" value="1"/>
</dbReference>
<feature type="region of interest" description="Disordered" evidence="1">
    <location>
        <begin position="1"/>
        <end position="33"/>
    </location>
</feature>